<accession>A0A086AJL1</accession>
<protein>
    <submittedName>
        <fullName evidence="1">Uncharacterized protein</fullName>
    </submittedName>
</protein>
<sequence length="87" mass="10649">MIIDSHLNKSNIMKKIELFYNPKTQQYYVLYRSPGKELFFRVEQLQPISLVREIEHAMFLNKHEREKIIEEMEEFAREEIQKLEDGF</sequence>
<reference evidence="1 2" key="1">
    <citation type="submission" date="2014-07" db="EMBL/GenBank/DDBJ databases">
        <title>Genome of Chryseobacterium piperi CTM.</title>
        <authorList>
            <person name="Pipes S.E."/>
            <person name="Stropko S.J."/>
            <person name="Newman J.D."/>
        </authorList>
    </citation>
    <scope>NUCLEOTIDE SEQUENCE [LARGE SCALE GENOMIC DNA]</scope>
    <source>
        <strain evidence="1 2">CTM</strain>
    </source>
</reference>
<dbReference type="Proteomes" id="UP000028709">
    <property type="component" value="Unassembled WGS sequence"/>
</dbReference>
<proteinExistence type="predicted"/>
<dbReference type="EMBL" id="JPRJ01000048">
    <property type="protein sequence ID" value="KFF16875.1"/>
    <property type="molecule type" value="Genomic_DNA"/>
</dbReference>
<evidence type="ECO:0000313" key="2">
    <source>
        <dbReference type="Proteomes" id="UP000028709"/>
    </source>
</evidence>
<evidence type="ECO:0000313" key="1">
    <source>
        <dbReference type="EMBL" id="KFF16875.1"/>
    </source>
</evidence>
<gene>
    <name evidence="1" type="ORF">IQ37_17430</name>
</gene>
<name>A0A086AJL1_9FLAO</name>
<dbReference type="KEGG" id="cpip:CJF12_17020"/>
<comment type="caution">
    <text evidence="1">The sequence shown here is derived from an EMBL/GenBank/DDBJ whole genome shotgun (WGS) entry which is preliminary data.</text>
</comment>
<dbReference type="AlphaFoldDB" id="A0A086AJL1"/>
<organism evidence="1 2">
    <name type="scientific">Chryseobacterium piperi</name>
    <dbReference type="NCBI Taxonomy" id="558152"/>
    <lineage>
        <taxon>Bacteria</taxon>
        <taxon>Pseudomonadati</taxon>
        <taxon>Bacteroidota</taxon>
        <taxon>Flavobacteriia</taxon>
        <taxon>Flavobacteriales</taxon>
        <taxon>Weeksellaceae</taxon>
        <taxon>Chryseobacterium group</taxon>
        <taxon>Chryseobacterium</taxon>
    </lineage>
</organism>
<keyword evidence="2" id="KW-1185">Reference proteome</keyword>